<dbReference type="CDD" id="cd00077">
    <property type="entry name" value="HDc"/>
    <property type="match status" value="1"/>
</dbReference>
<dbReference type="InterPro" id="IPR026875">
    <property type="entry name" value="PHydrolase_assoc_dom"/>
</dbReference>
<dbReference type="SMART" id="SM00471">
    <property type="entry name" value="HDc"/>
    <property type="match status" value="1"/>
</dbReference>
<dbReference type="PANTHER" id="PTHR35795">
    <property type="entry name" value="SLR1885 PROTEIN"/>
    <property type="match status" value="1"/>
</dbReference>
<keyword evidence="1" id="KW-0378">Hydrolase</keyword>
<dbReference type="SUPFAM" id="SSF109604">
    <property type="entry name" value="HD-domain/PDEase-like"/>
    <property type="match status" value="1"/>
</dbReference>
<dbReference type="EMBL" id="BARV01024167">
    <property type="protein sequence ID" value="GAI44808.1"/>
    <property type="molecule type" value="Genomic_DNA"/>
</dbReference>
<organism evidence="3">
    <name type="scientific">marine sediment metagenome</name>
    <dbReference type="NCBI Taxonomy" id="412755"/>
    <lineage>
        <taxon>unclassified sequences</taxon>
        <taxon>metagenomes</taxon>
        <taxon>ecological metagenomes</taxon>
    </lineage>
</organism>
<dbReference type="PANTHER" id="PTHR35795:SF1">
    <property type="entry name" value="BIS(5'-NUCLEOSYL)-TETRAPHOSPHATASE, SYMMETRICAL"/>
    <property type="match status" value="1"/>
</dbReference>
<name>X1NMH0_9ZZZZ</name>
<dbReference type="InterPro" id="IPR051094">
    <property type="entry name" value="Diverse_Catalytic_Enzymes"/>
</dbReference>
<dbReference type="PROSITE" id="PS51831">
    <property type="entry name" value="HD"/>
    <property type="match status" value="1"/>
</dbReference>
<dbReference type="NCBIfam" id="NF002327">
    <property type="entry name" value="PRK01286.1-2"/>
    <property type="match status" value="1"/>
</dbReference>
<reference evidence="3" key="1">
    <citation type="journal article" date="2014" name="Front. Microbiol.">
        <title>High frequency of phylogenetically diverse reductive dehalogenase-homologous genes in deep subseafloor sedimentary metagenomes.</title>
        <authorList>
            <person name="Kawai M."/>
            <person name="Futagami T."/>
            <person name="Toyoda A."/>
            <person name="Takaki Y."/>
            <person name="Nishi S."/>
            <person name="Hori S."/>
            <person name="Arai W."/>
            <person name="Tsubouchi T."/>
            <person name="Morono Y."/>
            <person name="Uchiyama I."/>
            <person name="Ito T."/>
            <person name="Fujiyama A."/>
            <person name="Inagaki F."/>
            <person name="Takami H."/>
        </authorList>
    </citation>
    <scope>NUCLEOTIDE SEQUENCE</scope>
    <source>
        <strain evidence="3">Expedition CK06-06</strain>
    </source>
</reference>
<feature type="domain" description="HD" evidence="2">
    <location>
        <begin position="13"/>
        <end position="133"/>
    </location>
</feature>
<dbReference type="InterPro" id="IPR003607">
    <property type="entry name" value="HD/PDEase_dom"/>
</dbReference>
<gene>
    <name evidence="3" type="ORF">S06H3_39493</name>
</gene>
<evidence type="ECO:0000313" key="3">
    <source>
        <dbReference type="EMBL" id="GAI44808.1"/>
    </source>
</evidence>
<comment type="caution">
    <text evidence="3">The sequence shown here is derived from an EMBL/GenBank/DDBJ whole genome shotgun (WGS) entry which is preliminary data.</text>
</comment>
<protein>
    <recommendedName>
        <fullName evidence="2">HD domain-containing protein</fullName>
    </recommendedName>
</protein>
<dbReference type="GO" id="GO:0016787">
    <property type="term" value="F:hydrolase activity"/>
    <property type="evidence" value="ECO:0007669"/>
    <property type="project" value="UniProtKB-KW"/>
</dbReference>
<evidence type="ECO:0000259" key="2">
    <source>
        <dbReference type="PROSITE" id="PS51831"/>
    </source>
</evidence>
<dbReference type="Pfam" id="PF13286">
    <property type="entry name" value="HD_assoc"/>
    <property type="match status" value="1"/>
</dbReference>
<proteinExistence type="predicted"/>
<dbReference type="InterPro" id="IPR006674">
    <property type="entry name" value="HD_domain"/>
</dbReference>
<dbReference type="Gene3D" id="1.10.3210.10">
    <property type="entry name" value="Hypothetical protein af1432"/>
    <property type="match status" value="1"/>
</dbReference>
<dbReference type="AlphaFoldDB" id="X1NMH0"/>
<accession>X1NMH0</accession>
<feature type="non-terminal residue" evidence="3">
    <location>
        <position position="1"/>
    </location>
</feature>
<evidence type="ECO:0000256" key="1">
    <source>
        <dbReference type="ARBA" id="ARBA00022801"/>
    </source>
</evidence>
<dbReference type="Pfam" id="PF01966">
    <property type="entry name" value="HD"/>
    <property type="match status" value="1"/>
</dbReference>
<feature type="non-terminal residue" evidence="3">
    <location>
        <position position="267"/>
    </location>
</feature>
<sequence length="267" mass="30391">VFIAPLGDHYVTRLTHTLEVSQIARTIARALNLNEDLAEAIALGHDLGHTPFGHVGEEVLNELYHQGFRHNEQSLRVVDLLENNGQGLNLTWEVRDGILNHSKTRVDIWGEGWGKVNTLEGEVVKISDSIAYINHDIDDAIRAGMISEGDLPLSAIVKLGNSRSLRISTMVCDIIEHSWAVRGHDKENPTITMSPEILEATNTLRKFLFERVYNIRSAQEEAEKAREVVRSLYKYFNEHEDRLPAEYRFYSDEIERRVIDYIAGMSD</sequence>